<dbReference type="GO" id="GO:0005737">
    <property type="term" value="C:cytoplasm"/>
    <property type="evidence" value="ECO:0007669"/>
    <property type="project" value="UniProtKB-SubCell"/>
</dbReference>
<dbReference type="GO" id="GO:0005509">
    <property type="term" value="F:calcium ion binding"/>
    <property type="evidence" value="ECO:0007669"/>
    <property type="project" value="UniProtKB-UniRule"/>
</dbReference>
<dbReference type="InterPro" id="IPR036388">
    <property type="entry name" value="WH-like_DNA-bd_sf"/>
</dbReference>
<feature type="binding site" evidence="15">
    <location>
        <position position="56"/>
    </location>
    <ligand>
        <name>Ca(2+)</name>
        <dbReference type="ChEBI" id="CHEBI:29108"/>
    </ligand>
</feature>
<dbReference type="InterPro" id="IPR052048">
    <property type="entry name" value="ST_Response_Regulator"/>
</dbReference>
<evidence type="ECO:0000256" key="15">
    <source>
        <dbReference type="PIRSR" id="PIRSR002937-1"/>
    </source>
</evidence>
<gene>
    <name evidence="18" type="ORF">ATL39_2147</name>
</gene>
<evidence type="ECO:0000256" key="4">
    <source>
        <dbReference type="ARBA" id="ARBA00022553"/>
    </source>
</evidence>
<dbReference type="CDD" id="cd17561">
    <property type="entry name" value="REC_Spo0A"/>
    <property type="match status" value="1"/>
</dbReference>
<dbReference type="Gene3D" id="3.40.50.2300">
    <property type="match status" value="1"/>
</dbReference>
<keyword evidence="10 14" id="KW-0238">DNA-binding</keyword>
<evidence type="ECO:0000256" key="16">
    <source>
        <dbReference type="PROSITE-ProRule" id="PRU00169"/>
    </source>
</evidence>
<dbReference type="NCBIfam" id="TIGR02875">
    <property type="entry name" value="spore_0_A"/>
    <property type="match status" value="1"/>
</dbReference>
<comment type="function">
    <text evidence="13">May play the central regulatory role in sporulation. It may be an element of the effector pathway responsible for the activation of sporulation genes in response to nutritional stress. Spo0A may act in concert with Spo0H (a sigma factor) to control the expression of some genes that are critical to the sporulation process. Repressor of abrB, activator of the spoIIa operon. Binds the DNA sequence 5'-TGNCGAA-3' (0A box).</text>
</comment>
<keyword evidence="12 14" id="KW-0804">Transcription</keyword>
<dbReference type="Proteomes" id="UP000285120">
    <property type="component" value="Unassembled WGS sequence"/>
</dbReference>
<dbReference type="SUPFAM" id="SSF46894">
    <property type="entry name" value="C-terminal effector domain of the bipartite response regulators"/>
    <property type="match status" value="1"/>
</dbReference>
<dbReference type="Pfam" id="PF00072">
    <property type="entry name" value="Response_reg"/>
    <property type="match status" value="1"/>
</dbReference>
<keyword evidence="7 14" id="KW-0749">Sporulation</keyword>
<comment type="function">
    <text evidence="14">May play the central regulatory role in sporulation. It may be an element of the effector pathway responsible for the activation of sporulation genes in response to nutritional stress. Spo0A may act in concert with spo0H (a sigma factor) to control the expression of some genes that are critical to the sporulation process.</text>
</comment>
<evidence type="ECO:0000256" key="2">
    <source>
        <dbReference type="ARBA" id="ARBA00022490"/>
    </source>
</evidence>
<keyword evidence="8 14" id="KW-0902">Two-component regulatory system</keyword>
<evidence type="ECO:0000313" key="19">
    <source>
        <dbReference type="Proteomes" id="UP000285120"/>
    </source>
</evidence>
<keyword evidence="19" id="KW-1185">Reference proteome</keyword>
<dbReference type="GO" id="GO:0003700">
    <property type="term" value="F:DNA-binding transcription factor activity"/>
    <property type="evidence" value="ECO:0007669"/>
    <property type="project" value="InterPro"/>
</dbReference>
<keyword evidence="9 14" id="KW-0805">Transcription regulation</keyword>
<feature type="binding site" evidence="15">
    <location>
        <position position="11"/>
    </location>
    <ligand>
        <name>Ca(2+)</name>
        <dbReference type="ChEBI" id="CHEBI:29108"/>
    </ligand>
</feature>
<feature type="modified residue" description="4-aspartylphosphate" evidence="16">
    <location>
        <position position="56"/>
    </location>
</feature>
<evidence type="ECO:0000313" key="18">
    <source>
        <dbReference type="EMBL" id="RKD72950.1"/>
    </source>
</evidence>
<dbReference type="SMART" id="SM00448">
    <property type="entry name" value="REC"/>
    <property type="match status" value="1"/>
</dbReference>
<dbReference type="PROSITE" id="PS50110">
    <property type="entry name" value="RESPONSE_REGULATORY"/>
    <property type="match status" value="1"/>
</dbReference>
<comment type="caution">
    <text evidence="18">The sequence shown here is derived from an EMBL/GenBank/DDBJ whole genome shotgun (WGS) entry which is preliminary data.</text>
</comment>
<dbReference type="InterPro" id="IPR016032">
    <property type="entry name" value="Sig_transdc_resp-reg_C-effctor"/>
</dbReference>
<dbReference type="GO" id="GO:0000160">
    <property type="term" value="P:phosphorelay signal transduction system"/>
    <property type="evidence" value="ECO:0007669"/>
    <property type="project" value="UniProtKB-UniRule"/>
</dbReference>
<keyword evidence="6 14" id="KW-0106">Calcium</keyword>
<evidence type="ECO:0000256" key="11">
    <source>
        <dbReference type="ARBA" id="ARBA00023159"/>
    </source>
</evidence>
<dbReference type="AlphaFoldDB" id="A0A419V399"/>
<evidence type="ECO:0000256" key="5">
    <source>
        <dbReference type="ARBA" id="ARBA00022723"/>
    </source>
</evidence>
<reference evidence="18 19" key="1">
    <citation type="submission" date="2018-09" db="EMBL/GenBank/DDBJ databases">
        <title>Genomic Encyclopedia of Archaeal and Bacterial Type Strains, Phase II (KMG-II): from individual species to whole genera.</title>
        <authorList>
            <person name="Goeker M."/>
        </authorList>
    </citation>
    <scope>NUCLEOTIDE SEQUENCE [LARGE SCALE GENOMIC DNA]</scope>
    <source>
        <strain evidence="18 19">DSM 17008</strain>
    </source>
</reference>
<evidence type="ECO:0000256" key="1">
    <source>
        <dbReference type="ARBA" id="ARBA00004496"/>
    </source>
</evidence>
<evidence type="ECO:0000256" key="10">
    <source>
        <dbReference type="ARBA" id="ARBA00023125"/>
    </source>
</evidence>
<dbReference type="PIRSF" id="PIRSF002937">
    <property type="entry name" value="Res_reg_Spo0A"/>
    <property type="match status" value="1"/>
</dbReference>
<keyword evidence="2 14" id="KW-0963">Cytoplasm</keyword>
<dbReference type="Gene3D" id="1.10.10.10">
    <property type="entry name" value="Winged helix-like DNA-binding domain superfamily/Winged helix DNA-binding domain"/>
    <property type="match status" value="1"/>
</dbReference>
<evidence type="ECO:0000256" key="9">
    <source>
        <dbReference type="ARBA" id="ARBA00023015"/>
    </source>
</evidence>
<dbReference type="InterPro" id="IPR011006">
    <property type="entry name" value="CheY-like_superfamily"/>
</dbReference>
<comment type="cofactor">
    <cofactor evidence="14 15">
        <name>Ca(2+)</name>
        <dbReference type="ChEBI" id="CHEBI:29108"/>
    </cofactor>
    <text evidence="14 15">Binds 1 Ca(2+) ion per subunit.</text>
</comment>
<dbReference type="Pfam" id="PF08769">
    <property type="entry name" value="Spo0A_C"/>
    <property type="match status" value="1"/>
</dbReference>
<dbReference type="GO" id="GO:0042173">
    <property type="term" value="P:regulation of sporulation resulting in formation of a cellular spore"/>
    <property type="evidence" value="ECO:0007669"/>
    <property type="project" value="InterPro"/>
</dbReference>
<evidence type="ECO:0000256" key="14">
    <source>
        <dbReference type="PIRNR" id="PIRNR002937"/>
    </source>
</evidence>
<evidence type="ECO:0000259" key="17">
    <source>
        <dbReference type="PROSITE" id="PS50110"/>
    </source>
</evidence>
<organism evidence="18 19">
    <name type="scientific">Sinobaca qinghaiensis</name>
    <dbReference type="NCBI Taxonomy" id="342944"/>
    <lineage>
        <taxon>Bacteria</taxon>
        <taxon>Bacillati</taxon>
        <taxon>Bacillota</taxon>
        <taxon>Bacilli</taxon>
        <taxon>Bacillales</taxon>
        <taxon>Sporolactobacillaceae</taxon>
        <taxon>Sinobaca</taxon>
    </lineage>
</organism>
<keyword evidence="4 16" id="KW-0597">Phosphoprotein</keyword>
<dbReference type="RefSeq" id="WP_120193340.1">
    <property type="nucleotide sequence ID" value="NZ_RAPK01000009.1"/>
</dbReference>
<evidence type="ECO:0000256" key="8">
    <source>
        <dbReference type="ARBA" id="ARBA00023012"/>
    </source>
</evidence>
<dbReference type="InterPro" id="IPR012052">
    <property type="entry name" value="Spore_0_A"/>
</dbReference>
<protein>
    <recommendedName>
        <fullName evidence="14">Stage 0 sporulation protein A homolog</fullName>
    </recommendedName>
</protein>
<dbReference type="GO" id="GO:0051606">
    <property type="term" value="P:detection of stimulus"/>
    <property type="evidence" value="ECO:0007669"/>
    <property type="project" value="UniProtKB-UniRule"/>
</dbReference>
<evidence type="ECO:0000256" key="12">
    <source>
        <dbReference type="ARBA" id="ARBA00023163"/>
    </source>
</evidence>
<dbReference type="GO" id="GO:0003677">
    <property type="term" value="F:DNA binding"/>
    <property type="evidence" value="ECO:0007669"/>
    <property type="project" value="UniProtKB-KW"/>
</dbReference>
<sequence length="253" mass="28244">MSRIRVGLADDNRELIELLKEYVDNQADMEVAGWAYNGQECINMVVEKSIDVLVLDIIMPHIDGLAVLQKIKDLRHTQPPKVIMLTAFGQEDITKRSVELGASYYILKPFDMESLVSHIRGVHEPSAAAAVSSAEEVTYSPLIEEQAGAFLKEMGIPLHIRGYMYLKDAIVLVKKDPDYLKAITKSLYPQIAFLHNTTASRVERSIRHAIEVCWAKEEKEKLDTMFAGRKDAAAKPSNSVFIAVAADQLSSAR</sequence>
<dbReference type="EMBL" id="RAPK01000009">
    <property type="protein sequence ID" value="RKD72950.1"/>
    <property type="molecule type" value="Genomic_DNA"/>
</dbReference>
<feature type="domain" description="Response regulatory" evidence="17">
    <location>
        <begin position="5"/>
        <end position="123"/>
    </location>
</feature>
<evidence type="ECO:0000256" key="7">
    <source>
        <dbReference type="ARBA" id="ARBA00022969"/>
    </source>
</evidence>
<dbReference type="InterPro" id="IPR014879">
    <property type="entry name" value="Spo0A_C"/>
</dbReference>
<evidence type="ECO:0000256" key="3">
    <source>
        <dbReference type="ARBA" id="ARBA00022491"/>
    </source>
</evidence>
<dbReference type="PANTHER" id="PTHR43228">
    <property type="entry name" value="TWO-COMPONENT RESPONSE REGULATOR"/>
    <property type="match status" value="1"/>
</dbReference>
<dbReference type="PANTHER" id="PTHR43228:SF5">
    <property type="entry name" value="STAGE 0 SPORULATION PROTEIN A"/>
    <property type="match status" value="1"/>
</dbReference>
<dbReference type="GO" id="GO:0030435">
    <property type="term" value="P:sporulation resulting in formation of a cellular spore"/>
    <property type="evidence" value="ECO:0007669"/>
    <property type="project" value="UniProtKB-UniRule"/>
</dbReference>
<keyword evidence="3 14" id="KW-0678">Repressor</keyword>
<keyword evidence="5 14" id="KW-0479">Metal-binding</keyword>
<evidence type="ECO:0000256" key="13">
    <source>
        <dbReference type="ARBA" id="ARBA00025691"/>
    </source>
</evidence>
<feature type="binding site" evidence="15">
    <location>
        <position position="10"/>
    </location>
    <ligand>
        <name>Ca(2+)</name>
        <dbReference type="ChEBI" id="CHEBI:29108"/>
    </ligand>
</feature>
<name>A0A419V399_9BACL</name>
<dbReference type="InterPro" id="IPR001789">
    <property type="entry name" value="Sig_transdc_resp-reg_receiver"/>
</dbReference>
<accession>A0A419V399</accession>
<proteinExistence type="predicted"/>
<dbReference type="OrthoDB" id="9793299at2"/>
<keyword evidence="11 14" id="KW-0010">Activator</keyword>
<dbReference type="SUPFAM" id="SSF52172">
    <property type="entry name" value="CheY-like"/>
    <property type="match status" value="1"/>
</dbReference>
<comment type="subcellular location">
    <subcellularLocation>
        <location evidence="1 14">Cytoplasm</location>
    </subcellularLocation>
</comment>
<evidence type="ECO:0000256" key="6">
    <source>
        <dbReference type="ARBA" id="ARBA00022837"/>
    </source>
</evidence>